<dbReference type="RefSeq" id="WP_273144096.1">
    <property type="nucleotide sequence ID" value="NZ_CP053675.1"/>
</dbReference>
<proteinExistence type="predicted"/>
<dbReference type="AlphaFoldDB" id="A0A9E6SX30"/>
<dbReference type="Proteomes" id="UP000683551">
    <property type="component" value="Chromosome"/>
</dbReference>
<evidence type="ECO:0000313" key="3">
    <source>
        <dbReference type="Proteomes" id="UP000683551"/>
    </source>
</evidence>
<evidence type="ECO:0000259" key="1">
    <source>
        <dbReference type="Pfam" id="PF12728"/>
    </source>
</evidence>
<organism evidence="2 3">
    <name type="scientific">Ferrovum myxofaciens</name>
    <dbReference type="NCBI Taxonomy" id="416213"/>
    <lineage>
        <taxon>Bacteria</taxon>
        <taxon>Pseudomonadati</taxon>
        <taxon>Pseudomonadota</taxon>
        <taxon>Betaproteobacteria</taxon>
        <taxon>Ferrovales</taxon>
        <taxon>Ferrovaceae</taxon>
        <taxon>Ferrovum</taxon>
    </lineage>
</organism>
<protein>
    <submittedName>
        <fullName evidence="2">Helix-turn-helix domain-containing protein</fullName>
    </submittedName>
</protein>
<dbReference type="InterPro" id="IPR041657">
    <property type="entry name" value="HTH_17"/>
</dbReference>
<evidence type="ECO:0000313" key="2">
    <source>
        <dbReference type="EMBL" id="QWY76943.1"/>
    </source>
</evidence>
<feature type="domain" description="Helix-turn-helix" evidence="1">
    <location>
        <begin position="41"/>
        <end position="84"/>
    </location>
</feature>
<dbReference type="EMBL" id="CP071137">
    <property type="protein sequence ID" value="QWY76943.1"/>
    <property type="molecule type" value="Genomic_DNA"/>
</dbReference>
<sequence>MKNDQKIEVSKNELLLMIQDAVERGVATALSMHPRPSSVNFEQAAEMLRLSSKTVSNMVRQGRINLNKLGRISIAEIDRLLSAKRFI</sequence>
<dbReference type="Pfam" id="PF12728">
    <property type="entry name" value="HTH_17"/>
    <property type="match status" value="1"/>
</dbReference>
<name>A0A9E6SX30_9PROT</name>
<reference evidence="2" key="1">
    <citation type="submission" date="2021-02" db="EMBL/GenBank/DDBJ databases">
        <title>Comparative genomics of Ferrovum myxofaciens strains, predominant extremophile bacteria forming large biofilm stalactites in acid mine ecosystems.</title>
        <authorList>
            <person name="Burkartova K."/>
            <person name="Ridl J."/>
            <person name="Pajer P."/>
            <person name="Falteisek L."/>
        </authorList>
    </citation>
    <scope>NUCLEOTIDE SEQUENCE</scope>
    <source>
        <strain evidence="2">MI1III</strain>
    </source>
</reference>
<accession>A0A9E6SX30</accession>
<gene>
    <name evidence="2" type="ORF">JZL65_10700</name>
</gene>